<dbReference type="PANTHER" id="PTHR11683:SF14">
    <property type="entry name" value="DMBETA1"/>
    <property type="match status" value="1"/>
</dbReference>
<dbReference type="InterPro" id="IPR001614">
    <property type="entry name" value="Myelin_PLP"/>
</dbReference>
<evidence type="ECO:0000313" key="3">
    <source>
        <dbReference type="Proteomes" id="UP001434883"/>
    </source>
</evidence>
<accession>A0ABV0RLW1</accession>
<keyword evidence="1" id="KW-0812">Transmembrane</keyword>
<dbReference type="Pfam" id="PF01275">
    <property type="entry name" value="Myelin_PLP"/>
    <property type="match status" value="1"/>
</dbReference>
<dbReference type="PANTHER" id="PTHR11683">
    <property type="entry name" value="MYELIN PROTEOLIPID"/>
    <property type="match status" value="1"/>
</dbReference>
<sequence>FIMLTYIFMLAWLGVTAFTSIPVFIYFNIWNICQNATGLEGTSLCLDPRQYGIVPLAEAKTVCAGSEKFYKMCESTELVAPRLWWKCYDLGLLLLVRSLFNVKDSKNGICFLLNEQNDQVTPAVNFFLPGDIQSRQCQDSSGSNCARLVQGTRDFLFTNDWPPESRP</sequence>
<dbReference type="EMBL" id="JAHRIN010051058">
    <property type="protein sequence ID" value="MEQ2209179.1"/>
    <property type="molecule type" value="Genomic_DNA"/>
</dbReference>
<evidence type="ECO:0000256" key="1">
    <source>
        <dbReference type="SAM" id="Phobius"/>
    </source>
</evidence>
<name>A0ABV0RLW1_9TELE</name>
<keyword evidence="1" id="KW-0472">Membrane</keyword>
<proteinExistence type="predicted"/>
<keyword evidence="3" id="KW-1185">Reference proteome</keyword>
<comment type="caution">
    <text evidence="2">The sequence shown here is derived from an EMBL/GenBank/DDBJ whole genome shotgun (WGS) entry which is preliminary data.</text>
</comment>
<dbReference type="SMART" id="SM00002">
    <property type="entry name" value="PLP"/>
    <property type="match status" value="1"/>
</dbReference>
<feature type="non-terminal residue" evidence="2">
    <location>
        <position position="1"/>
    </location>
</feature>
<feature type="transmembrane region" description="Helical" evidence="1">
    <location>
        <begin position="6"/>
        <end position="27"/>
    </location>
</feature>
<organism evidence="2 3">
    <name type="scientific">Xenoophorus captivus</name>
    <dbReference type="NCBI Taxonomy" id="1517983"/>
    <lineage>
        <taxon>Eukaryota</taxon>
        <taxon>Metazoa</taxon>
        <taxon>Chordata</taxon>
        <taxon>Craniata</taxon>
        <taxon>Vertebrata</taxon>
        <taxon>Euteleostomi</taxon>
        <taxon>Actinopterygii</taxon>
        <taxon>Neopterygii</taxon>
        <taxon>Teleostei</taxon>
        <taxon>Neoteleostei</taxon>
        <taxon>Acanthomorphata</taxon>
        <taxon>Ovalentaria</taxon>
        <taxon>Atherinomorphae</taxon>
        <taxon>Cyprinodontiformes</taxon>
        <taxon>Goodeidae</taxon>
        <taxon>Xenoophorus</taxon>
    </lineage>
</organism>
<evidence type="ECO:0000313" key="2">
    <source>
        <dbReference type="EMBL" id="MEQ2209179.1"/>
    </source>
</evidence>
<gene>
    <name evidence="2" type="ORF">XENOCAPTIV_026179</name>
</gene>
<dbReference type="Proteomes" id="UP001434883">
    <property type="component" value="Unassembled WGS sequence"/>
</dbReference>
<protein>
    <submittedName>
        <fullName evidence="2">Uncharacterized protein</fullName>
    </submittedName>
</protein>
<keyword evidence="1" id="KW-1133">Transmembrane helix</keyword>
<reference evidence="2 3" key="1">
    <citation type="submission" date="2021-06" db="EMBL/GenBank/DDBJ databases">
        <authorList>
            <person name="Palmer J.M."/>
        </authorList>
    </citation>
    <scope>NUCLEOTIDE SEQUENCE [LARGE SCALE GENOMIC DNA]</scope>
    <source>
        <strain evidence="2 3">XC_2019</strain>
        <tissue evidence="2">Muscle</tissue>
    </source>
</reference>